<evidence type="ECO:0000256" key="1">
    <source>
        <dbReference type="ARBA" id="ARBA00022679"/>
    </source>
</evidence>
<protein>
    <submittedName>
        <fullName evidence="4">SDR family oxidoreductase</fullName>
    </submittedName>
</protein>
<evidence type="ECO:0000259" key="3">
    <source>
        <dbReference type="SMART" id="SM00822"/>
    </source>
</evidence>
<reference evidence="4" key="1">
    <citation type="submission" date="2020-01" db="EMBL/GenBank/DDBJ databases">
        <title>Insect and environment-associated Actinomycetes.</title>
        <authorList>
            <person name="Currrie C."/>
            <person name="Chevrette M."/>
            <person name="Carlson C."/>
            <person name="Stubbendieck R."/>
            <person name="Wendt-Pienkowski E."/>
        </authorList>
    </citation>
    <scope>NUCLEOTIDE SEQUENCE</scope>
    <source>
        <strain evidence="4">SID14436</strain>
    </source>
</reference>
<dbReference type="PANTHER" id="PTHR43775:SF51">
    <property type="entry name" value="INACTIVE PHENOLPHTHIOCEROL SYNTHESIS POLYKETIDE SYNTHASE TYPE I PKS1-RELATED"/>
    <property type="match status" value="1"/>
</dbReference>
<keyword evidence="2" id="KW-0511">Multifunctional enzyme</keyword>
<dbReference type="GO" id="GO:0006633">
    <property type="term" value="P:fatty acid biosynthetic process"/>
    <property type="evidence" value="ECO:0007669"/>
    <property type="project" value="TreeGrafter"/>
</dbReference>
<dbReference type="SMART" id="SM00822">
    <property type="entry name" value="PKS_KR"/>
    <property type="match status" value="1"/>
</dbReference>
<dbReference type="InterPro" id="IPR057326">
    <property type="entry name" value="KR_dom"/>
</dbReference>
<dbReference type="InterPro" id="IPR036291">
    <property type="entry name" value="NAD(P)-bd_dom_sf"/>
</dbReference>
<name>A0A6G3QV10_9ACTN</name>
<sequence length="251" mass="25956">GRTVARLLAGHGVPRLLLTSRRGADDPRAADVTAELTALGARVEIAACDVADPDALADLLARIDTEAPLRGVVHCAGVLADAAVTELTADRLAHVLRPKTDGAAHLHRLTAGRPLDLFLLLSSAAGVLGSPGQANYAAANAFLDQLAHHRRALGLPALSLSFGVWADEGLAAAHADLDRLARHGHRALTPEQGRDLIGLALRRTTAHLVASALDLPRLRDTVTGGPAATTAVWRALLPAPRTAPGTGTAFA</sequence>
<dbReference type="AlphaFoldDB" id="A0A6G3QV10"/>
<evidence type="ECO:0000256" key="2">
    <source>
        <dbReference type="ARBA" id="ARBA00023268"/>
    </source>
</evidence>
<dbReference type="Pfam" id="PF08659">
    <property type="entry name" value="KR"/>
    <property type="match status" value="1"/>
</dbReference>
<dbReference type="Gene3D" id="3.40.50.720">
    <property type="entry name" value="NAD(P)-binding Rossmann-like Domain"/>
    <property type="match status" value="1"/>
</dbReference>
<gene>
    <name evidence="4" type="ORF">G3I53_15140</name>
</gene>
<dbReference type="SUPFAM" id="SSF51735">
    <property type="entry name" value="NAD(P)-binding Rossmann-fold domains"/>
    <property type="match status" value="1"/>
</dbReference>
<keyword evidence="1" id="KW-0808">Transferase</keyword>
<feature type="non-terminal residue" evidence="4">
    <location>
        <position position="1"/>
    </location>
</feature>
<proteinExistence type="predicted"/>
<dbReference type="PANTHER" id="PTHR43775">
    <property type="entry name" value="FATTY ACID SYNTHASE"/>
    <property type="match status" value="1"/>
</dbReference>
<organism evidence="4">
    <name type="scientific">Streptomyces sp. SID14436</name>
    <dbReference type="NCBI Taxonomy" id="2706070"/>
    <lineage>
        <taxon>Bacteria</taxon>
        <taxon>Bacillati</taxon>
        <taxon>Actinomycetota</taxon>
        <taxon>Actinomycetes</taxon>
        <taxon>Kitasatosporales</taxon>
        <taxon>Streptomycetaceae</taxon>
        <taxon>Streptomyces</taxon>
    </lineage>
</organism>
<dbReference type="RefSeq" id="WP_164438439.1">
    <property type="nucleotide sequence ID" value="NZ_JAAGMD010000440.1"/>
</dbReference>
<accession>A0A6G3QV10</accession>
<feature type="domain" description="Ketoreductase" evidence="3">
    <location>
        <begin position="1"/>
        <end position="168"/>
    </location>
</feature>
<dbReference type="EMBL" id="JAAGMD010000440">
    <property type="protein sequence ID" value="NEA87338.1"/>
    <property type="molecule type" value="Genomic_DNA"/>
</dbReference>
<feature type="non-terminal residue" evidence="4">
    <location>
        <position position="251"/>
    </location>
</feature>
<dbReference type="InterPro" id="IPR013968">
    <property type="entry name" value="PKS_KR"/>
</dbReference>
<comment type="caution">
    <text evidence="4">The sequence shown here is derived from an EMBL/GenBank/DDBJ whole genome shotgun (WGS) entry which is preliminary data.</text>
</comment>
<evidence type="ECO:0000313" key="4">
    <source>
        <dbReference type="EMBL" id="NEA87338.1"/>
    </source>
</evidence>
<dbReference type="InterPro" id="IPR050091">
    <property type="entry name" value="PKS_NRPS_Biosynth_Enz"/>
</dbReference>
<dbReference type="GO" id="GO:0004312">
    <property type="term" value="F:fatty acid synthase activity"/>
    <property type="evidence" value="ECO:0007669"/>
    <property type="project" value="TreeGrafter"/>
</dbReference>